<keyword evidence="2" id="KW-1185">Reference proteome</keyword>
<proteinExistence type="predicted"/>
<protein>
    <recommendedName>
        <fullName evidence="3">F-box domain-containing protein</fullName>
    </recommendedName>
</protein>
<evidence type="ECO:0000313" key="1">
    <source>
        <dbReference type="EMBL" id="CAL1713491.1"/>
    </source>
</evidence>
<dbReference type="Proteomes" id="UP001497453">
    <property type="component" value="Chromosome 7"/>
</dbReference>
<name>A0ABP1E0A9_9APHY</name>
<reference evidence="2" key="1">
    <citation type="submission" date="2024-04" db="EMBL/GenBank/DDBJ databases">
        <authorList>
            <person name="Shaw F."/>
            <person name="Minotto A."/>
        </authorList>
    </citation>
    <scope>NUCLEOTIDE SEQUENCE [LARGE SCALE GENOMIC DNA]</scope>
</reference>
<dbReference type="EMBL" id="OZ037950">
    <property type="protein sequence ID" value="CAL1713491.1"/>
    <property type="molecule type" value="Genomic_DNA"/>
</dbReference>
<organism evidence="1 2">
    <name type="scientific">Somion occarium</name>
    <dbReference type="NCBI Taxonomy" id="3059160"/>
    <lineage>
        <taxon>Eukaryota</taxon>
        <taxon>Fungi</taxon>
        <taxon>Dikarya</taxon>
        <taxon>Basidiomycota</taxon>
        <taxon>Agaricomycotina</taxon>
        <taxon>Agaricomycetes</taxon>
        <taxon>Polyporales</taxon>
        <taxon>Cerrenaceae</taxon>
        <taxon>Somion</taxon>
    </lineage>
</organism>
<sequence>MNRKNEHLAPRFNFDVLLELLTFLHSRNDLLAFMHTCKTLYKAGLPLLLGGPQPVFDYIEYLDWFCDFILMDPIYRIPRLRELHLDIGEIDSNWEHVVSSLITILTKANNLKKLSLLDCEEFLANDERFQAVFCSLPKLREFTIRKVDVRSMKMLEALTVPLSTLDIGFLEVEEQDEYDDHIFPDPAPYLESFADSLEVLRVKNWAFDMLGAVCPRVHTVQIDGYNHVDIDVLLHYFPNLRDLSVVCNEDKSTDDDAHAVRMSNKLEGRATWKSLRKLSGDVGSLYLLAAQCQVDHVAITKIDNENCHRVRAIIGSVRPQNVLLDTYEEALLNKSPAVNLSRCPGLTALCVRITHPRICLQ</sequence>
<gene>
    <name evidence="1" type="ORF">GFSPODELE1_LOCUS9333</name>
</gene>
<dbReference type="InterPro" id="IPR032675">
    <property type="entry name" value="LRR_dom_sf"/>
</dbReference>
<dbReference type="SUPFAM" id="SSF52047">
    <property type="entry name" value="RNI-like"/>
    <property type="match status" value="1"/>
</dbReference>
<evidence type="ECO:0000313" key="2">
    <source>
        <dbReference type="Proteomes" id="UP001497453"/>
    </source>
</evidence>
<accession>A0ABP1E0A9</accession>
<evidence type="ECO:0008006" key="3">
    <source>
        <dbReference type="Google" id="ProtNLM"/>
    </source>
</evidence>
<dbReference type="Gene3D" id="3.80.10.10">
    <property type="entry name" value="Ribonuclease Inhibitor"/>
    <property type="match status" value="1"/>
</dbReference>